<keyword evidence="1" id="KW-1133">Transmembrane helix</keyword>
<keyword evidence="1" id="KW-0472">Membrane</keyword>
<reference evidence="2 3" key="1">
    <citation type="submission" date="2024-04" db="EMBL/GenBank/DDBJ databases">
        <title>Flavobacterium sp. DGU11 16S ribosomal RNA gene Genome sequencing and assembly.</title>
        <authorList>
            <person name="Park S."/>
        </authorList>
    </citation>
    <scope>NUCLEOTIDE SEQUENCE [LARGE SCALE GENOMIC DNA]</scope>
    <source>
        <strain evidence="2 3">DGU11</strain>
    </source>
</reference>
<dbReference type="Proteomes" id="UP001464555">
    <property type="component" value="Unassembled WGS sequence"/>
</dbReference>
<keyword evidence="1" id="KW-0812">Transmembrane</keyword>
<keyword evidence="3" id="KW-1185">Reference proteome</keyword>
<evidence type="ECO:0000313" key="3">
    <source>
        <dbReference type="Proteomes" id="UP001464555"/>
    </source>
</evidence>
<proteinExistence type="predicted"/>
<evidence type="ECO:0008006" key="4">
    <source>
        <dbReference type="Google" id="ProtNLM"/>
    </source>
</evidence>
<sequence>MENMPLFSNSCGKIYADDVVFAYDNGEKRIAIEKIKAVNFDTRLTRKALLLLFLPLPVFLFIYLEKTTHNLLRLMGLGTMLAIFGLAVFFAEKKYRITIIMADGSKKSISVSKANRKDAKFFLDKLKQNSNV</sequence>
<accession>A0ABU9HZD0</accession>
<name>A0ABU9HZD0_9FLAO</name>
<feature type="transmembrane region" description="Helical" evidence="1">
    <location>
        <begin position="48"/>
        <end position="64"/>
    </location>
</feature>
<comment type="caution">
    <text evidence="2">The sequence shown here is derived from an EMBL/GenBank/DDBJ whole genome shotgun (WGS) entry which is preliminary data.</text>
</comment>
<evidence type="ECO:0000313" key="2">
    <source>
        <dbReference type="EMBL" id="MEL1245277.1"/>
    </source>
</evidence>
<protein>
    <recommendedName>
        <fullName evidence="4">PrgI family protein</fullName>
    </recommendedName>
</protein>
<dbReference type="EMBL" id="JBBYHR010000007">
    <property type="protein sequence ID" value="MEL1245277.1"/>
    <property type="molecule type" value="Genomic_DNA"/>
</dbReference>
<gene>
    <name evidence="2" type="ORF">AAEO56_13455</name>
</gene>
<feature type="transmembrane region" description="Helical" evidence="1">
    <location>
        <begin position="70"/>
        <end position="91"/>
    </location>
</feature>
<dbReference type="RefSeq" id="WP_341697588.1">
    <property type="nucleotide sequence ID" value="NZ_JBBYHR010000007.1"/>
</dbReference>
<evidence type="ECO:0000256" key="1">
    <source>
        <dbReference type="SAM" id="Phobius"/>
    </source>
</evidence>
<organism evidence="2 3">
    <name type="scientific">Flavobacterium arundinis</name>
    <dbReference type="NCBI Taxonomy" id="3139143"/>
    <lineage>
        <taxon>Bacteria</taxon>
        <taxon>Pseudomonadati</taxon>
        <taxon>Bacteroidota</taxon>
        <taxon>Flavobacteriia</taxon>
        <taxon>Flavobacteriales</taxon>
        <taxon>Flavobacteriaceae</taxon>
        <taxon>Flavobacterium</taxon>
    </lineage>
</organism>